<dbReference type="InterPro" id="IPR020615">
    <property type="entry name" value="Thiolase_acyl_enz_int_AS"/>
</dbReference>
<evidence type="ECO:0000259" key="9">
    <source>
        <dbReference type="Pfam" id="PF02803"/>
    </source>
</evidence>
<gene>
    <name evidence="10" type="ORF">HMPREF3213_01158</name>
</gene>
<dbReference type="PIRSF" id="PIRSF000429">
    <property type="entry name" value="Ac-CoA_Ac_transf"/>
    <property type="match status" value="1"/>
</dbReference>
<feature type="active site" description="Proton acceptor" evidence="6">
    <location>
        <position position="351"/>
    </location>
</feature>
<dbReference type="PATRIC" id="fig|1398.22.peg.1170"/>
<feature type="domain" description="Thiolase N-terminal" evidence="8">
    <location>
        <begin position="7"/>
        <end position="264"/>
    </location>
</feature>
<dbReference type="FunFam" id="3.40.47.10:FF:000010">
    <property type="entry name" value="Acetyl-CoA acetyltransferase (Thiolase)"/>
    <property type="match status" value="1"/>
</dbReference>
<dbReference type="InterPro" id="IPR002155">
    <property type="entry name" value="Thiolase"/>
</dbReference>
<dbReference type="PROSITE" id="PS00737">
    <property type="entry name" value="THIOLASE_2"/>
    <property type="match status" value="1"/>
</dbReference>
<evidence type="ECO:0000256" key="6">
    <source>
        <dbReference type="PIRSR" id="PIRSR000429-1"/>
    </source>
</evidence>
<accession>A0A133KWB8</accession>
<dbReference type="EC" id="2.3.1.9" evidence="2"/>
<keyword evidence="3 7" id="KW-0808">Transferase</keyword>
<evidence type="ECO:0000256" key="4">
    <source>
        <dbReference type="ARBA" id="ARBA00023315"/>
    </source>
</evidence>
<organism evidence="10 11">
    <name type="scientific">Heyndrickxia coagulans</name>
    <name type="common">Weizmannia coagulans</name>
    <dbReference type="NCBI Taxonomy" id="1398"/>
    <lineage>
        <taxon>Bacteria</taxon>
        <taxon>Bacillati</taxon>
        <taxon>Bacillota</taxon>
        <taxon>Bacilli</taxon>
        <taxon>Bacillales</taxon>
        <taxon>Bacillaceae</taxon>
        <taxon>Heyndrickxia</taxon>
    </lineage>
</organism>
<evidence type="ECO:0000313" key="11">
    <source>
        <dbReference type="Proteomes" id="UP000070376"/>
    </source>
</evidence>
<evidence type="ECO:0000256" key="5">
    <source>
        <dbReference type="ARBA" id="ARBA00030755"/>
    </source>
</evidence>
<dbReference type="InterPro" id="IPR016039">
    <property type="entry name" value="Thiolase-like"/>
</dbReference>
<dbReference type="AlphaFoldDB" id="A0A133KWB8"/>
<dbReference type="GO" id="GO:0003985">
    <property type="term" value="F:acetyl-CoA C-acetyltransferase activity"/>
    <property type="evidence" value="ECO:0007669"/>
    <property type="project" value="UniProtKB-EC"/>
</dbReference>
<keyword evidence="4 7" id="KW-0012">Acyltransferase</keyword>
<dbReference type="Proteomes" id="UP000070376">
    <property type="component" value="Unassembled WGS sequence"/>
</dbReference>
<comment type="caution">
    <text evidence="10">The sequence shown here is derived from an EMBL/GenBank/DDBJ whole genome shotgun (WGS) entry which is preliminary data.</text>
</comment>
<dbReference type="PROSITE" id="PS00099">
    <property type="entry name" value="THIOLASE_3"/>
    <property type="match status" value="1"/>
</dbReference>
<protein>
    <recommendedName>
        <fullName evidence="2">acetyl-CoA C-acetyltransferase</fullName>
        <ecNumber evidence="2">2.3.1.9</ecNumber>
    </recommendedName>
    <alternativeName>
        <fullName evidence="5">Acetoacetyl-CoA thiolase</fullName>
    </alternativeName>
</protein>
<dbReference type="Pfam" id="PF00108">
    <property type="entry name" value="Thiolase_N"/>
    <property type="match status" value="1"/>
</dbReference>
<dbReference type="RefSeq" id="WP_061086616.1">
    <property type="nucleotide sequence ID" value="NZ_KQ955812.1"/>
</dbReference>
<dbReference type="SUPFAM" id="SSF53901">
    <property type="entry name" value="Thiolase-like"/>
    <property type="match status" value="2"/>
</dbReference>
<reference evidence="11" key="1">
    <citation type="submission" date="2016-01" db="EMBL/GenBank/DDBJ databases">
        <authorList>
            <person name="Mitreva M."/>
            <person name="Pepin K.H."/>
            <person name="Mihindukulasuriya K.A."/>
            <person name="Fulton R."/>
            <person name="Fronick C."/>
            <person name="O'Laughlin M."/>
            <person name="Miner T."/>
            <person name="Herter B."/>
            <person name="Rosa B.A."/>
            <person name="Cordes M."/>
            <person name="Tomlinson C."/>
            <person name="Wollam A."/>
            <person name="Palsikar V.B."/>
            <person name="Mardis E.R."/>
            <person name="Wilson R.K."/>
        </authorList>
    </citation>
    <scope>NUCLEOTIDE SEQUENCE [LARGE SCALE GENOMIC DNA]</scope>
    <source>
        <strain evidence="11">GED7749B</strain>
    </source>
</reference>
<dbReference type="Pfam" id="PF02803">
    <property type="entry name" value="Thiolase_C"/>
    <property type="match status" value="1"/>
</dbReference>
<dbReference type="InterPro" id="IPR020613">
    <property type="entry name" value="Thiolase_CS"/>
</dbReference>
<evidence type="ECO:0000256" key="3">
    <source>
        <dbReference type="ARBA" id="ARBA00022679"/>
    </source>
</evidence>
<dbReference type="PANTHER" id="PTHR18919">
    <property type="entry name" value="ACETYL-COA C-ACYLTRANSFERASE"/>
    <property type="match status" value="1"/>
</dbReference>
<evidence type="ECO:0000313" key="10">
    <source>
        <dbReference type="EMBL" id="KWZ83822.1"/>
    </source>
</evidence>
<dbReference type="EMBL" id="LRPN01000034">
    <property type="protein sequence ID" value="KWZ83822.1"/>
    <property type="molecule type" value="Genomic_DNA"/>
</dbReference>
<evidence type="ECO:0000256" key="7">
    <source>
        <dbReference type="RuleBase" id="RU003557"/>
    </source>
</evidence>
<feature type="domain" description="Thiolase C-terminal" evidence="9">
    <location>
        <begin position="273"/>
        <end position="394"/>
    </location>
</feature>
<dbReference type="InterPro" id="IPR020610">
    <property type="entry name" value="Thiolase_AS"/>
</dbReference>
<dbReference type="PROSITE" id="PS00098">
    <property type="entry name" value="THIOLASE_1"/>
    <property type="match status" value="1"/>
</dbReference>
<dbReference type="NCBIfam" id="TIGR01930">
    <property type="entry name" value="AcCoA-C-Actrans"/>
    <property type="match status" value="1"/>
</dbReference>
<evidence type="ECO:0000259" key="8">
    <source>
        <dbReference type="Pfam" id="PF00108"/>
    </source>
</evidence>
<evidence type="ECO:0000256" key="1">
    <source>
        <dbReference type="ARBA" id="ARBA00010982"/>
    </source>
</evidence>
<feature type="active site" description="Acyl-thioester intermediate" evidence="6">
    <location>
        <position position="91"/>
    </location>
</feature>
<dbReference type="CDD" id="cd00751">
    <property type="entry name" value="thiolase"/>
    <property type="match status" value="1"/>
</dbReference>
<evidence type="ECO:0000256" key="2">
    <source>
        <dbReference type="ARBA" id="ARBA00012705"/>
    </source>
</evidence>
<comment type="similarity">
    <text evidence="1 7">Belongs to the thiolase-like superfamily. Thiolase family.</text>
</comment>
<proteinExistence type="inferred from homology"/>
<dbReference type="InterPro" id="IPR020617">
    <property type="entry name" value="Thiolase_C"/>
</dbReference>
<name>A0A133KWB8_HEYCO</name>
<feature type="active site" description="Proton acceptor" evidence="6">
    <location>
        <position position="381"/>
    </location>
</feature>
<dbReference type="InterPro" id="IPR020616">
    <property type="entry name" value="Thiolase_N"/>
</dbReference>
<dbReference type="Gene3D" id="3.40.47.10">
    <property type="match status" value="2"/>
</dbReference>
<dbReference type="PANTHER" id="PTHR18919:SF107">
    <property type="entry name" value="ACETYL-COA ACETYLTRANSFERASE, CYTOSOLIC"/>
    <property type="match status" value="1"/>
</dbReference>
<sequence>MSDLKEVVIVSGARTAIGKFGGSLKDVHPTDLAAHVVKEAVKRAGIESKSVDELVVGNVGQIAENGFIGRVISLKADLPEKTTAYSVNRQCGSGLQAIVDGMLEIQTGNADTVVACGTENMSQLPYYDKGSRFGYRMGNGVLEDGLLTILTWPSGPFHNGVTAENVAETYKVSRLEQDQFSLESQEKALNAIKSGKFKNEIVPIELKDRKGNITVFDTDEHPREGLTLEKLAKMKPAFKEGGTVTAANSSGINDGAAAVVLMSAEKAHELGIKPLLKIKGYAVAGNKPELMGYAPKLSTEKLAKKLDINLNEVDLFEINEAFASQAYAVVRDLDINPDKVNVNGGAISLGHPVGATGTILTVKLMYEMLRSNLDKGIVSMCIGGGQGISALFERCK</sequence>